<sequence>MLDIIRYVYMLRPVWAVLAALFVGAGLIAVSGVNPLTAYSELFSGAFLDYYGLAGTLVKTSPILLAGLAVILPLRAGLLNIGVEGQIYMGGLFSTFAALLLPPMPAMIHLPICILFGALGGGLWGLIPGYLKALHGLNEVIVTILLNFIAINIVSFVVGGPMMQEGAPYPYSDEIGEQLFLPIVLPGTDAHIGFLVGLVLAVAMYFLLRFTTTGFALDTIGSNPQAARYAGIPVRRYVMLSMFAAGAIGGLAGALEILGLKHRLYHLFSPGYGFDGIVVAFMAQLNPLFAPVAAFFLSGLKAGALVMQRAVGLESTVIEAILGLVIIFVAASLAFTYNRTFWKLLLERRRQVEADLGASMGEK</sequence>
<dbReference type="InterPro" id="IPR001851">
    <property type="entry name" value="ABC_transp_permease"/>
</dbReference>
<evidence type="ECO:0000256" key="5">
    <source>
        <dbReference type="ARBA" id="ARBA00023136"/>
    </source>
</evidence>
<reference evidence="7" key="1">
    <citation type="journal article" date="2021" name="Microorganisms">
        <title>Phylogenomic Reconstruction and Metabolic Potential of the Genus Aminobacter.</title>
        <authorList>
            <person name="Artuso I."/>
            <person name="Turrini P."/>
            <person name="Pirolo M."/>
            <person name="Lugli G.A."/>
            <person name="Ventura M."/>
            <person name="Visca P."/>
        </authorList>
    </citation>
    <scope>NUCLEOTIDE SEQUENCE</scope>
    <source>
        <strain evidence="7">LMG 26462</strain>
    </source>
</reference>
<keyword evidence="2" id="KW-1003">Cell membrane</keyword>
<proteinExistence type="predicted"/>
<evidence type="ECO:0000313" key="7">
    <source>
        <dbReference type="EMBL" id="MBT1157182.1"/>
    </source>
</evidence>
<keyword evidence="3 6" id="KW-0812">Transmembrane</keyword>
<feature type="transmembrane region" description="Helical" evidence="6">
    <location>
        <begin position="50"/>
        <end position="74"/>
    </location>
</feature>
<feature type="transmembrane region" description="Helical" evidence="6">
    <location>
        <begin position="237"/>
        <end position="257"/>
    </location>
</feature>
<dbReference type="RefSeq" id="WP_214391116.1">
    <property type="nucleotide sequence ID" value="NZ_JAFLWW010000004.1"/>
</dbReference>
<dbReference type="EMBL" id="JAFLWW010000004">
    <property type="protein sequence ID" value="MBT1157182.1"/>
    <property type="molecule type" value="Genomic_DNA"/>
</dbReference>
<organism evidence="7 8">
    <name type="scientific">Aminobacter anthyllidis</name>
    <dbReference type="NCBI Taxonomy" id="1035067"/>
    <lineage>
        <taxon>Bacteria</taxon>
        <taxon>Pseudomonadati</taxon>
        <taxon>Pseudomonadota</taxon>
        <taxon>Alphaproteobacteria</taxon>
        <taxon>Hyphomicrobiales</taxon>
        <taxon>Phyllobacteriaceae</taxon>
        <taxon>Aminobacter</taxon>
    </lineage>
</organism>
<keyword evidence="8" id="KW-1185">Reference proteome</keyword>
<comment type="caution">
    <text evidence="7">The sequence shown here is derived from an EMBL/GenBank/DDBJ whole genome shotgun (WGS) entry which is preliminary data.</text>
</comment>
<feature type="transmembrane region" description="Helical" evidence="6">
    <location>
        <begin position="139"/>
        <end position="159"/>
    </location>
</feature>
<evidence type="ECO:0000313" key="8">
    <source>
        <dbReference type="Proteomes" id="UP001138921"/>
    </source>
</evidence>
<keyword evidence="4 6" id="KW-1133">Transmembrane helix</keyword>
<feature type="transmembrane region" description="Helical" evidence="6">
    <location>
        <begin position="317"/>
        <end position="337"/>
    </location>
</feature>
<evidence type="ECO:0000256" key="1">
    <source>
        <dbReference type="ARBA" id="ARBA00004651"/>
    </source>
</evidence>
<evidence type="ECO:0000256" key="3">
    <source>
        <dbReference type="ARBA" id="ARBA00022692"/>
    </source>
</evidence>
<accession>A0A9X1ACF3</accession>
<dbReference type="CDD" id="cd06580">
    <property type="entry name" value="TM_PBP1_transp_TpRbsC_like"/>
    <property type="match status" value="1"/>
</dbReference>
<dbReference type="Pfam" id="PF02653">
    <property type="entry name" value="BPD_transp_2"/>
    <property type="match status" value="1"/>
</dbReference>
<feature type="transmembrane region" description="Helical" evidence="6">
    <location>
        <begin position="86"/>
        <end position="102"/>
    </location>
</feature>
<keyword evidence="5 6" id="KW-0472">Membrane</keyword>
<protein>
    <submittedName>
        <fullName evidence="7">ABC transporter permease</fullName>
    </submittedName>
</protein>
<reference evidence="7" key="2">
    <citation type="submission" date="2021-03" db="EMBL/GenBank/DDBJ databases">
        <authorList>
            <person name="Artuso I."/>
            <person name="Turrini P."/>
            <person name="Pirolo M."/>
            <person name="Lugli G.A."/>
            <person name="Ventura M."/>
            <person name="Visca P."/>
        </authorList>
    </citation>
    <scope>NUCLEOTIDE SEQUENCE</scope>
    <source>
        <strain evidence="7">LMG 26462</strain>
    </source>
</reference>
<dbReference type="GO" id="GO:0022857">
    <property type="term" value="F:transmembrane transporter activity"/>
    <property type="evidence" value="ECO:0007669"/>
    <property type="project" value="InterPro"/>
</dbReference>
<feature type="transmembrane region" description="Helical" evidence="6">
    <location>
        <begin position="277"/>
        <end position="297"/>
    </location>
</feature>
<dbReference type="PANTHER" id="PTHR47089">
    <property type="entry name" value="ABC TRANSPORTER, PERMEASE PROTEIN"/>
    <property type="match status" value="1"/>
</dbReference>
<comment type="subcellular location">
    <subcellularLocation>
        <location evidence="1">Cell membrane</location>
        <topology evidence="1">Multi-pass membrane protein</topology>
    </subcellularLocation>
</comment>
<dbReference type="Proteomes" id="UP001138921">
    <property type="component" value="Unassembled WGS sequence"/>
</dbReference>
<name>A0A9X1ACF3_9HYPH</name>
<feature type="transmembrane region" description="Helical" evidence="6">
    <location>
        <begin position="179"/>
        <end position="208"/>
    </location>
</feature>
<feature type="transmembrane region" description="Helical" evidence="6">
    <location>
        <begin position="108"/>
        <end position="127"/>
    </location>
</feature>
<dbReference type="GO" id="GO:0005886">
    <property type="term" value="C:plasma membrane"/>
    <property type="evidence" value="ECO:0007669"/>
    <property type="project" value="UniProtKB-SubCell"/>
</dbReference>
<evidence type="ECO:0000256" key="2">
    <source>
        <dbReference type="ARBA" id="ARBA00022475"/>
    </source>
</evidence>
<evidence type="ECO:0000256" key="6">
    <source>
        <dbReference type="SAM" id="Phobius"/>
    </source>
</evidence>
<feature type="transmembrane region" description="Helical" evidence="6">
    <location>
        <begin position="7"/>
        <end position="30"/>
    </location>
</feature>
<dbReference type="AlphaFoldDB" id="A0A9X1ACF3"/>
<evidence type="ECO:0000256" key="4">
    <source>
        <dbReference type="ARBA" id="ARBA00022989"/>
    </source>
</evidence>
<dbReference type="PANTHER" id="PTHR47089:SF1">
    <property type="entry name" value="GUANOSINE ABC TRANSPORTER PERMEASE PROTEIN NUPP"/>
    <property type="match status" value="1"/>
</dbReference>
<gene>
    <name evidence="7" type="ORF">J1C56_16420</name>
</gene>